<evidence type="ECO:0000256" key="1">
    <source>
        <dbReference type="SAM" id="MobiDB-lite"/>
    </source>
</evidence>
<dbReference type="Proteomes" id="UP001642487">
    <property type="component" value="Chromosome 8"/>
</dbReference>
<feature type="compositionally biased region" description="Low complexity" evidence="1">
    <location>
        <begin position="25"/>
        <end position="47"/>
    </location>
</feature>
<dbReference type="EMBL" id="OZ021742">
    <property type="protein sequence ID" value="CAK9327964.1"/>
    <property type="molecule type" value="Genomic_DNA"/>
</dbReference>
<protein>
    <submittedName>
        <fullName evidence="2">Uncharacterized protein</fullName>
    </submittedName>
</protein>
<name>A0ABP0Z5B3_9ROSI</name>
<proteinExistence type="predicted"/>
<evidence type="ECO:0000313" key="2">
    <source>
        <dbReference type="EMBL" id="CAK9327964.1"/>
    </source>
</evidence>
<accession>A0ABP0Z5B3</accession>
<organism evidence="2 3">
    <name type="scientific">Citrullus colocynthis</name>
    <name type="common">colocynth</name>
    <dbReference type="NCBI Taxonomy" id="252529"/>
    <lineage>
        <taxon>Eukaryota</taxon>
        <taxon>Viridiplantae</taxon>
        <taxon>Streptophyta</taxon>
        <taxon>Embryophyta</taxon>
        <taxon>Tracheophyta</taxon>
        <taxon>Spermatophyta</taxon>
        <taxon>Magnoliopsida</taxon>
        <taxon>eudicotyledons</taxon>
        <taxon>Gunneridae</taxon>
        <taxon>Pentapetalae</taxon>
        <taxon>rosids</taxon>
        <taxon>fabids</taxon>
        <taxon>Cucurbitales</taxon>
        <taxon>Cucurbitaceae</taxon>
        <taxon>Benincaseae</taxon>
        <taxon>Citrullus</taxon>
    </lineage>
</organism>
<evidence type="ECO:0000313" key="3">
    <source>
        <dbReference type="Proteomes" id="UP001642487"/>
    </source>
</evidence>
<reference evidence="2 3" key="1">
    <citation type="submission" date="2024-03" db="EMBL/GenBank/DDBJ databases">
        <authorList>
            <person name="Gkanogiannis A."/>
            <person name="Becerra Lopez-Lavalle L."/>
        </authorList>
    </citation>
    <scope>NUCLEOTIDE SEQUENCE [LARGE SCALE GENOMIC DNA]</scope>
</reference>
<gene>
    <name evidence="2" type="ORF">CITCOLO1_LOCUS20366</name>
</gene>
<feature type="region of interest" description="Disordered" evidence="1">
    <location>
        <begin position="13"/>
        <end position="57"/>
    </location>
</feature>
<keyword evidence="3" id="KW-1185">Reference proteome</keyword>
<sequence length="126" mass="14455">MLGSWIQEVRIDSEARPSVTSGEFSDQPPQVESSQQSDSDGEQSQQERTLIDEGAFTKERSCNNDLQNYQLTRDWPQRVRHAPMRYGYVDLVVYALTHAADNIEAKPFTFEEAIALVSKEQWKDVM</sequence>